<dbReference type="GO" id="GO:0044780">
    <property type="term" value="P:bacterial-type flagellum assembly"/>
    <property type="evidence" value="ECO:0007669"/>
    <property type="project" value="InterPro"/>
</dbReference>
<dbReference type="OrthoDB" id="6322270at2"/>
<dbReference type="SUPFAM" id="SSF140566">
    <property type="entry name" value="FlgN-like"/>
    <property type="match status" value="1"/>
</dbReference>
<dbReference type="InterPro" id="IPR007809">
    <property type="entry name" value="FlgN-like"/>
</dbReference>
<evidence type="ECO:0000256" key="5">
    <source>
        <dbReference type="SAM" id="MobiDB-lite"/>
    </source>
</evidence>
<keyword evidence="7" id="KW-1185">Reference proteome</keyword>
<evidence type="ECO:0008006" key="8">
    <source>
        <dbReference type="Google" id="ProtNLM"/>
    </source>
</evidence>
<evidence type="ECO:0000256" key="2">
    <source>
        <dbReference type="ARBA" id="ARBA00007703"/>
    </source>
</evidence>
<accession>A0A857JNW1</accession>
<keyword evidence="3" id="KW-1005">Bacterial flagellum biogenesis</keyword>
<dbReference type="KEGG" id="pmes:FX988_03809"/>
<comment type="function">
    <text evidence="1">Required for the efficient initiation of filament assembly.</text>
</comment>
<feature type="coiled-coil region" evidence="4">
    <location>
        <begin position="5"/>
        <end position="57"/>
    </location>
</feature>
<evidence type="ECO:0000313" key="7">
    <source>
        <dbReference type="Proteomes" id="UP000464524"/>
    </source>
</evidence>
<evidence type="ECO:0000256" key="4">
    <source>
        <dbReference type="SAM" id="Coils"/>
    </source>
</evidence>
<evidence type="ECO:0000256" key="3">
    <source>
        <dbReference type="ARBA" id="ARBA00022795"/>
    </source>
</evidence>
<dbReference type="AlphaFoldDB" id="A0A857JNW1"/>
<evidence type="ECO:0000313" key="6">
    <source>
        <dbReference type="EMBL" id="QHJ13543.1"/>
    </source>
</evidence>
<evidence type="ECO:0000256" key="1">
    <source>
        <dbReference type="ARBA" id="ARBA00002397"/>
    </source>
</evidence>
<dbReference type="Pfam" id="PF05130">
    <property type="entry name" value="FlgN"/>
    <property type="match status" value="1"/>
</dbReference>
<proteinExistence type="inferred from homology"/>
<dbReference type="Proteomes" id="UP000464524">
    <property type="component" value="Chromosome"/>
</dbReference>
<gene>
    <name evidence="6" type="ORF">FX988_03809</name>
</gene>
<dbReference type="InterPro" id="IPR036679">
    <property type="entry name" value="FlgN-like_sf"/>
</dbReference>
<reference evidence="6 7" key="1">
    <citation type="submission" date="2019-12" db="EMBL/GenBank/DDBJ databases">
        <title>Genome sequencing and assembly of endphytes of Porphyra tenera.</title>
        <authorList>
            <person name="Park J.M."/>
            <person name="Shin R."/>
            <person name="Jo S.H."/>
        </authorList>
    </citation>
    <scope>NUCLEOTIDE SEQUENCE [LARGE SCALE GENOMIC DNA]</scope>
    <source>
        <strain evidence="6 7">GPM4</strain>
    </source>
</reference>
<dbReference type="Gene3D" id="1.20.58.300">
    <property type="entry name" value="FlgN-like"/>
    <property type="match status" value="1"/>
</dbReference>
<sequence>MSELIKAIKIQFDHLENLIQALDAELHLISTRDAEALINLLKNKEELLTNIQQQDDAISQVFNATSEQERTSDEVTALFEQAKKLVSECEYRTKINQTAVEQGQLRLEHLRTLLLESRAKESMTYDKSGKARGGKSGRGISA</sequence>
<keyword evidence="4" id="KW-0175">Coiled coil</keyword>
<protein>
    <recommendedName>
        <fullName evidence="8">Flagellar biosynthesis protein FlgN</fullName>
    </recommendedName>
</protein>
<organism evidence="6 7">
    <name type="scientific">Paraglaciecola mesophila</name>
    <dbReference type="NCBI Taxonomy" id="197222"/>
    <lineage>
        <taxon>Bacteria</taxon>
        <taxon>Pseudomonadati</taxon>
        <taxon>Pseudomonadota</taxon>
        <taxon>Gammaproteobacteria</taxon>
        <taxon>Alteromonadales</taxon>
        <taxon>Alteromonadaceae</taxon>
        <taxon>Paraglaciecola</taxon>
    </lineage>
</organism>
<name>A0A857JNW1_9ALTE</name>
<feature type="region of interest" description="Disordered" evidence="5">
    <location>
        <begin position="121"/>
        <end position="142"/>
    </location>
</feature>
<dbReference type="RefSeq" id="WP_160181633.1">
    <property type="nucleotide sequence ID" value="NZ_CP047656.1"/>
</dbReference>
<comment type="similarity">
    <text evidence="2">Belongs to the FlgN family.</text>
</comment>
<dbReference type="EMBL" id="CP047656">
    <property type="protein sequence ID" value="QHJ13543.1"/>
    <property type="molecule type" value="Genomic_DNA"/>
</dbReference>